<dbReference type="InterPro" id="IPR043150">
    <property type="entry name" value="Phytochrome_PHY_sf"/>
</dbReference>
<evidence type="ECO:0000256" key="6">
    <source>
        <dbReference type="ARBA" id="ARBA00022777"/>
    </source>
</evidence>
<keyword evidence="10" id="KW-0675">Receptor</keyword>
<dbReference type="GO" id="GO:0005524">
    <property type="term" value="F:ATP binding"/>
    <property type="evidence" value="ECO:0007669"/>
    <property type="project" value="UniProtKB-KW"/>
</dbReference>
<dbReference type="PRINTS" id="PR01033">
    <property type="entry name" value="PHYTOCHROME"/>
</dbReference>
<dbReference type="SUPFAM" id="SSF55781">
    <property type="entry name" value="GAF domain-like"/>
    <property type="match status" value="2"/>
</dbReference>
<evidence type="ECO:0000256" key="3">
    <source>
        <dbReference type="ARBA" id="ARBA00022606"/>
    </source>
</evidence>
<evidence type="ECO:0000256" key="1">
    <source>
        <dbReference type="ARBA" id="ARBA00022543"/>
    </source>
</evidence>
<keyword evidence="9" id="KW-0902">Two-component regulatory system</keyword>
<dbReference type="InterPro" id="IPR001294">
    <property type="entry name" value="Phytochrome"/>
</dbReference>
<keyword evidence="2" id="KW-0597">Phosphoprotein</keyword>
<evidence type="ECO:0000256" key="7">
    <source>
        <dbReference type="ARBA" id="ARBA00022840"/>
    </source>
</evidence>
<dbReference type="InterPro" id="IPR029016">
    <property type="entry name" value="GAF-like_dom_sf"/>
</dbReference>
<dbReference type="Proteomes" id="UP000266005">
    <property type="component" value="Unassembled WGS sequence"/>
</dbReference>
<feature type="domain" description="Phytochrome chromophore attachment site" evidence="11">
    <location>
        <begin position="156"/>
        <end position="314"/>
    </location>
</feature>
<dbReference type="SMART" id="SM00065">
    <property type="entry name" value="GAF"/>
    <property type="match status" value="1"/>
</dbReference>
<dbReference type="InterPro" id="IPR013654">
    <property type="entry name" value="PAS_2"/>
</dbReference>
<keyword evidence="4" id="KW-0808">Transferase</keyword>
<evidence type="ECO:0000256" key="9">
    <source>
        <dbReference type="ARBA" id="ARBA00023012"/>
    </source>
</evidence>
<protein>
    <submittedName>
        <fullName evidence="12">GAF domain-containing protein</fullName>
    </submittedName>
</protein>
<dbReference type="GO" id="GO:0000160">
    <property type="term" value="P:phosphorelay signal transduction system"/>
    <property type="evidence" value="ECO:0007669"/>
    <property type="project" value="UniProtKB-KW"/>
</dbReference>
<dbReference type="InterPro" id="IPR035965">
    <property type="entry name" value="PAS-like_dom_sf"/>
</dbReference>
<dbReference type="AlphaFoldDB" id="A0A399SGT3"/>
<dbReference type="GO" id="GO:0006355">
    <property type="term" value="P:regulation of DNA-templated transcription"/>
    <property type="evidence" value="ECO:0007669"/>
    <property type="project" value="InterPro"/>
</dbReference>
<dbReference type="GO" id="GO:0016301">
    <property type="term" value="F:kinase activity"/>
    <property type="evidence" value="ECO:0007669"/>
    <property type="project" value="UniProtKB-KW"/>
</dbReference>
<evidence type="ECO:0000256" key="10">
    <source>
        <dbReference type="ARBA" id="ARBA00023170"/>
    </source>
</evidence>
<dbReference type="InterPro" id="IPR003018">
    <property type="entry name" value="GAF"/>
</dbReference>
<dbReference type="Gene3D" id="3.30.450.20">
    <property type="entry name" value="PAS domain"/>
    <property type="match status" value="1"/>
</dbReference>
<dbReference type="Pfam" id="PF01590">
    <property type="entry name" value="GAF"/>
    <property type="match status" value="1"/>
</dbReference>
<evidence type="ECO:0000256" key="8">
    <source>
        <dbReference type="ARBA" id="ARBA00022991"/>
    </source>
</evidence>
<keyword evidence="3" id="KW-0716">Sensory transduction</keyword>
<name>A0A399SGT3_9BACT</name>
<dbReference type="Gene3D" id="3.30.450.40">
    <property type="match status" value="1"/>
</dbReference>
<dbReference type="InterPro" id="IPR016132">
    <property type="entry name" value="Phyto_chromo_attachment"/>
</dbReference>
<dbReference type="GO" id="GO:0009584">
    <property type="term" value="P:detection of visible light"/>
    <property type="evidence" value="ECO:0007669"/>
    <property type="project" value="InterPro"/>
</dbReference>
<dbReference type="SUPFAM" id="SSF55785">
    <property type="entry name" value="PYP-like sensor domain (PAS domain)"/>
    <property type="match status" value="1"/>
</dbReference>
<dbReference type="RefSeq" id="WP_119431773.1">
    <property type="nucleotide sequence ID" value="NZ_QWGE01000002.1"/>
</dbReference>
<dbReference type="OrthoDB" id="9766459at2"/>
<evidence type="ECO:0000256" key="2">
    <source>
        <dbReference type="ARBA" id="ARBA00022553"/>
    </source>
</evidence>
<reference evidence="13" key="1">
    <citation type="submission" date="2018-08" db="EMBL/GenBank/DDBJ databases">
        <title>Mucilaginibacter sp. MYSH2.</title>
        <authorList>
            <person name="Seo T."/>
        </authorList>
    </citation>
    <scope>NUCLEOTIDE SEQUENCE [LARGE SCALE GENOMIC DNA]</scope>
    <source>
        <strain evidence="13">KIRAN</strain>
    </source>
</reference>
<organism evidence="12 13">
    <name type="scientific">Pontibacter oryzae</name>
    <dbReference type="NCBI Taxonomy" id="2304593"/>
    <lineage>
        <taxon>Bacteria</taxon>
        <taxon>Pseudomonadati</taxon>
        <taxon>Bacteroidota</taxon>
        <taxon>Cytophagia</taxon>
        <taxon>Cytophagales</taxon>
        <taxon>Hymenobacteraceae</taxon>
        <taxon>Pontibacter</taxon>
    </lineage>
</organism>
<dbReference type="Pfam" id="PF00360">
    <property type="entry name" value="PHY"/>
    <property type="match status" value="1"/>
</dbReference>
<dbReference type="PANTHER" id="PTHR43065">
    <property type="entry name" value="SENSOR HISTIDINE KINASE"/>
    <property type="match status" value="1"/>
</dbReference>
<dbReference type="PANTHER" id="PTHR43065:SF10">
    <property type="entry name" value="PEROXIDE STRESS-ACTIVATED HISTIDINE KINASE MAK3"/>
    <property type="match status" value="1"/>
</dbReference>
<keyword evidence="1" id="KW-0600">Photoreceptor protein</keyword>
<keyword evidence="8" id="KW-0157">Chromophore</keyword>
<keyword evidence="7" id="KW-0067">ATP-binding</keyword>
<sequence>MENKAAPINVNLDKNYDSDFCGSIPLHLVNLIQPHGALLVVGKNDLQIAQASENVAHYLKMPIDELLEKPLSDFISAKQFKELLSKMERQQHHVKIPFDLTFQVSGEAKAFMALVHPKEEYILIELEPNVEATKKSFAGLYQHIKYITNLLKQAADTSEAAQLAAVELKHLSGFDRVLVYQFDPTWNGIVIAQAKEDDMDDYMDLRFPASDVPRQARDLYYRNPYRLIPTREYTPVGLIPIVNPVTQRFTDLSDCNLRSVAVVHLEYLANLKITASMSLPLIVDNKLWGLISCHHKTAKNPDYEERSAMELLAGILSAQISGKEKEKGILLRAQLRGVHAHLLEQLYNQAGFIDGLLSGSTTIMDLLSVTGAAVLYEGNIVTIGSTPSKQELKELASWLRRNKSEQVIATNSLAAEYVQSKAYKDVASGLIALPIHAEHGEYVFGFRPEVLQTVTWGGNPNDAIQIEADGKSYHPRNSFASYQETVKFTALPWEDEELEAAAVLRSAVLEKILKEKY</sequence>
<evidence type="ECO:0000259" key="11">
    <source>
        <dbReference type="PROSITE" id="PS50046"/>
    </source>
</evidence>
<evidence type="ECO:0000256" key="5">
    <source>
        <dbReference type="ARBA" id="ARBA00022741"/>
    </source>
</evidence>
<dbReference type="InterPro" id="IPR013515">
    <property type="entry name" value="Phytochrome_cen-reg"/>
</dbReference>
<dbReference type="Pfam" id="PF08446">
    <property type="entry name" value="PAS_2"/>
    <property type="match status" value="1"/>
</dbReference>
<evidence type="ECO:0000256" key="4">
    <source>
        <dbReference type="ARBA" id="ARBA00022679"/>
    </source>
</evidence>
<evidence type="ECO:0000313" key="13">
    <source>
        <dbReference type="Proteomes" id="UP000266005"/>
    </source>
</evidence>
<gene>
    <name evidence="12" type="ORF">D1627_08515</name>
</gene>
<keyword evidence="13" id="KW-1185">Reference proteome</keyword>
<dbReference type="Gene3D" id="3.30.450.270">
    <property type="match status" value="1"/>
</dbReference>
<keyword evidence="6" id="KW-0418">Kinase</keyword>
<evidence type="ECO:0000313" key="12">
    <source>
        <dbReference type="EMBL" id="RIJ42029.1"/>
    </source>
</evidence>
<dbReference type="GO" id="GO:0009881">
    <property type="term" value="F:photoreceptor activity"/>
    <property type="evidence" value="ECO:0007669"/>
    <property type="project" value="UniProtKB-KW"/>
</dbReference>
<accession>A0A399SGT3</accession>
<keyword evidence="5" id="KW-0547">Nucleotide-binding</keyword>
<dbReference type="PROSITE" id="PS50046">
    <property type="entry name" value="PHYTOCHROME_2"/>
    <property type="match status" value="1"/>
</dbReference>
<dbReference type="EMBL" id="QWGE01000002">
    <property type="protein sequence ID" value="RIJ42029.1"/>
    <property type="molecule type" value="Genomic_DNA"/>
</dbReference>
<proteinExistence type="predicted"/>
<comment type="caution">
    <text evidence="12">The sequence shown here is derived from an EMBL/GenBank/DDBJ whole genome shotgun (WGS) entry which is preliminary data.</text>
</comment>